<evidence type="ECO:0000313" key="1">
    <source>
        <dbReference type="EMBL" id="KTB57693.1"/>
    </source>
</evidence>
<name>A0A0W0HA62_PSEVI</name>
<proteinExistence type="predicted"/>
<comment type="caution">
    <text evidence="1">The sequence shown here is derived from an EMBL/GenBank/DDBJ whole genome shotgun (WGS) entry which is preliminary data.</text>
</comment>
<accession>A0A0W0HA62</accession>
<reference evidence="1 2" key="1">
    <citation type="submission" date="2015-09" db="EMBL/GenBank/DDBJ databases">
        <title>Genome sequence of ICMP 13104.</title>
        <authorList>
            <person name="Visnovsky S."/>
            <person name="Lu A."/>
            <person name="Panda P."/>
            <person name="Pitman A."/>
        </authorList>
    </citation>
    <scope>NUCLEOTIDE SEQUENCE [LARGE SCALE GENOMIC DNA]</scope>
    <source>
        <strain evidence="1 2">ICMP 13104</strain>
    </source>
</reference>
<keyword evidence="2" id="KW-1185">Reference proteome</keyword>
<dbReference type="AlphaFoldDB" id="A0A0W0HA62"/>
<dbReference type="EMBL" id="LKEJ01000161">
    <property type="protein sequence ID" value="KTB57693.1"/>
    <property type="molecule type" value="Genomic_DNA"/>
</dbReference>
<dbReference type="Proteomes" id="UP000053048">
    <property type="component" value="Unassembled WGS sequence"/>
</dbReference>
<evidence type="ECO:0000313" key="2">
    <source>
        <dbReference type="Proteomes" id="UP000053048"/>
    </source>
</evidence>
<protein>
    <submittedName>
        <fullName evidence="1">Uncharacterized protein</fullName>
    </submittedName>
</protein>
<gene>
    <name evidence="1" type="ORF">AO067_00715</name>
</gene>
<sequence length="65" mass="7912">MAMRQYFAVTLMPFLIRNARVRKKMAMRQYFAVTLMPFLIRNAMTVEKRWPFEYSSHVPERPRSI</sequence>
<organism evidence="1 2">
    <name type="scientific">Pseudomonas viridiflava ICMP 13104</name>
    <dbReference type="NCBI Taxonomy" id="1198305"/>
    <lineage>
        <taxon>Bacteria</taxon>
        <taxon>Pseudomonadati</taxon>
        <taxon>Pseudomonadota</taxon>
        <taxon>Gammaproteobacteria</taxon>
        <taxon>Pseudomonadales</taxon>
        <taxon>Pseudomonadaceae</taxon>
        <taxon>Pseudomonas</taxon>
    </lineage>
</organism>